<dbReference type="PANTHER" id="PTHR33021:SF59">
    <property type="entry name" value="OS02G0162200 PROTEIN"/>
    <property type="match status" value="1"/>
</dbReference>
<dbReference type="SUPFAM" id="SSF49503">
    <property type="entry name" value="Cupredoxins"/>
    <property type="match status" value="1"/>
</dbReference>
<keyword evidence="4 11" id="KW-0732">Signal</keyword>
<keyword evidence="8" id="KW-0449">Lipoprotein</keyword>
<keyword evidence="7" id="KW-0325">Glycoprotein</keyword>
<keyword evidence="6" id="KW-1015">Disulfide bond</keyword>
<dbReference type="InterPro" id="IPR039391">
    <property type="entry name" value="Phytocyanin-like"/>
</dbReference>
<keyword evidence="2" id="KW-1003">Cell membrane</keyword>
<dbReference type="EMBL" id="JAUUTY010000006">
    <property type="protein sequence ID" value="KAK1615193.1"/>
    <property type="molecule type" value="Genomic_DNA"/>
</dbReference>
<feature type="signal peptide" evidence="11">
    <location>
        <begin position="1"/>
        <end position="23"/>
    </location>
</feature>
<dbReference type="PROSITE" id="PS51485">
    <property type="entry name" value="PHYTOCYANIN"/>
    <property type="match status" value="1"/>
</dbReference>
<dbReference type="GO" id="GO:0009055">
    <property type="term" value="F:electron transfer activity"/>
    <property type="evidence" value="ECO:0007669"/>
    <property type="project" value="InterPro"/>
</dbReference>
<evidence type="ECO:0000256" key="4">
    <source>
        <dbReference type="ARBA" id="ARBA00022729"/>
    </source>
</evidence>
<comment type="subcellular location">
    <subcellularLocation>
        <location evidence="1">Cell membrane</location>
        <topology evidence="1">Lipid-anchor</topology>
        <topology evidence="1">GPI-anchor</topology>
    </subcellularLocation>
</comment>
<dbReference type="CDD" id="cd11019">
    <property type="entry name" value="OsENODL1_like"/>
    <property type="match status" value="1"/>
</dbReference>
<gene>
    <name evidence="13" type="ORF">QYE76_020710</name>
</gene>
<accession>A0AAD8R9D7</accession>
<evidence type="ECO:0000256" key="10">
    <source>
        <dbReference type="SAM" id="MobiDB-lite"/>
    </source>
</evidence>
<evidence type="ECO:0000256" key="11">
    <source>
        <dbReference type="SAM" id="SignalP"/>
    </source>
</evidence>
<evidence type="ECO:0000313" key="13">
    <source>
        <dbReference type="EMBL" id="KAK1615193.1"/>
    </source>
</evidence>
<reference evidence="13" key="1">
    <citation type="submission" date="2023-07" db="EMBL/GenBank/DDBJ databases">
        <title>A chromosome-level genome assembly of Lolium multiflorum.</title>
        <authorList>
            <person name="Chen Y."/>
            <person name="Copetti D."/>
            <person name="Kolliker R."/>
            <person name="Studer B."/>
        </authorList>
    </citation>
    <scope>NUCLEOTIDE SEQUENCE</scope>
    <source>
        <strain evidence="13">02402/16</strain>
        <tissue evidence="13">Leaf</tissue>
    </source>
</reference>
<evidence type="ECO:0000256" key="3">
    <source>
        <dbReference type="ARBA" id="ARBA00022622"/>
    </source>
</evidence>
<keyword evidence="14" id="KW-1185">Reference proteome</keyword>
<name>A0AAD8R9D7_LOLMU</name>
<keyword evidence="5" id="KW-0472">Membrane</keyword>
<dbReference type="InterPro" id="IPR008972">
    <property type="entry name" value="Cupredoxin"/>
</dbReference>
<dbReference type="Proteomes" id="UP001231189">
    <property type="component" value="Unassembled WGS sequence"/>
</dbReference>
<dbReference type="InterPro" id="IPR041846">
    <property type="entry name" value="ENL_dom"/>
</dbReference>
<evidence type="ECO:0000256" key="9">
    <source>
        <dbReference type="ARBA" id="ARBA00035011"/>
    </source>
</evidence>
<dbReference type="Pfam" id="PF02298">
    <property type="entry name" value="Cu_bind_like"/>
    <property type="match status" value="1"/>
</dbReference>
<feature type="chain" id="PRO_5041949614" description="Phytocyanin domain-containing protein" evidence="11">
    <location>
        <begin position="24"/>
        <end position="220"/>
    </location>
</feature>
<feature type="region of interest" description="Disordered" evidence="10">
    <location>
        <begin position="134"/>
        <end position="191"/>
    </location>
</feature>
<dbReference type="GO" id="GO:0005886">
    <property type="term" value="C:plasma membrane"/>
    <property type="evidence" value="ECO:0007669"/>
    <property type="project" value="UniProtKB-SubCell"/>
</dbReference>
<feature type="compositionally biased region" description="Low complexity" evidence="10">
    <location>
        <begin position="154"/>
        <end position="184"/>
    </location>
</feature>
<feature type="domain" description="Phytocyanin" evidence="12">
    <location>
        <begin position="24"/>
        <end position="127"/>
    </location>
</feature>
<evidence type="ECO:0000259" key="12">
    <source>
        <dbReference type="PROSITE" id="PS51485"/>
    </source>
</evidence>
<evidence type="ECO:0000256" key="2">
    <source>
        <dbReference type="ARBA" id="ARBA00022475"/>
    </source>
</evidence>
<dbReference type="PANTHER" id="PTHR33021">
    <property type="entry name" value="BLUE COPPER PROTEIN"/>
    <property type="match status" value="1"/>
</dbReference>
<evidence type="ECO:0000313" key="14">
    <source>
        <dbReference type="Proteomes" id="UP001231189"/>
    </source>
</evidence>
<dbReference type="Gene3D" id="2.60.40.420">
    <property type="entry name" value="Cupredoxins - blue copper proteins"/>
    <property type="match status" value="1"/>
</dbReference>
<sequence>MSSHRSCALVLACAALMAAVAGATQYNVGGDNGWGVPGAGAESYNTWAEKTGFQIGDQLLFVYPKDKDSVLLVQPADYNACNTSSYDKQFNDGSTVFDLDRAGAFFFISGVDANCRANEKLIVMVSAAAAAAKGAPAPSQGSPTTTTPPPSPPSSSDAGGAAQSPPSSPKTPATPNAPAGASNSTAGKGTPPGAANGAGLKVAGLAVSFVAWVGYAMLAF</sequence>
<feature type="compositionally biased region" description="Low complexity" evidence="10">
    <location>
        <begin position="134"/>
        <end position="145"/>
    </location>
</feature>
<keyword evidence="3" id="KW-0336">GPI-anchor</keyword>
<organism evidence="13 14">
    <name type="scientific">Lolium multiflorum</name>
    <name type="common">Italian ryegrass</name>
    <name type="synonym">Lolium perenne subsp. multiflorum</name>
    <dbReference type="NCBI Taxonomy" id="4521"/>
    <lineage>
        <taxon>Eukaryota</taxon>
        <taxon>Viridiplantae</taxon>
        <taxon>Streptophyta</taxon>
        <taxon>Embryophyta</taxon>
        <taxon>Tracheophyta</taxon>
        <taxon>Spermatophyta</taxon>
        <taxon>Magnoliopsida</taxon>
        <taxon>Liliopsida</taxon>
        <taxon>Poales</taxon>
        <taxon>Poaceae</taxon>
        <taxon>BOP clade</taxon>
        <taxon>Pooideae</taxon>
        <taxon>Poodae</taxon>
        <taxon>Poeae</taxon>
        <taxon>Poeae Chloroplast Group 2 (Poeae type)</taxon>
        <taxon>Loliodinae</taxon>
        <taxon>Loliinae</taxon>
        <taxon>Lolium</taxon>
    </lineage>
</organism>
<dbReference type="GO" id="GO:0098552">
    <property type="term" value="C:side of membrane"/>
    <property type="evidence" value="ECO:0007669"/>
    <property type="project" value="UniProtKB-KW"/>
</dbReference>
<evidence type="ECO:0000256" key="1">
    <source>
        <dbReference type="ARBA" id="ARBA00004609"/>
    </source>
</evidence>
<protein>
    <recommendedName>
        <fullName evidence="12">Phytocyanin domain-containing protein</fullName>
    </recommendedName>
</protein>
<dbReference type="AlphaFoldDB" id="A0AAD8R9D7"/>
<comment type="similarity">
    <text evidence="9">Belongs to the early nodulin-like (ENODL) family.</text>
</comment>
<proteinExistence type="inferred from homology"/>
<dbReference type="InterPro" id="IPR003245">
    <property type="entry name" value="Phytocyanin_dom"/>
</dbReference>
<evidence type="ECO:0000256" key="5">
    <source>
        <dbReference type="ARBA" id="ARBA00023136"/>
    </source>
</evidence>
<comment type="caution">
    <text evidence="13">The sequence shown here is derived from an EMBL/GenBank/DDBJ whole genome shotgun (WGS) entry which is preliminary data.</text>
</comment>
<evidence type="ECO:0000256" key="7">
    <source>
        <dbReference type="ARBA" id="ARBA00023180"/>
    </source>
</evidence>
<dbReference type="FunFam" id="2.60.40.420:FF:000066">
    <property type="entry name" value="Early nodulin-like protein 9"/>
    <property type="match status" value="1"/>
</dbReference>
<evidence type="ECO:0000256" key="8">
    <source>
        <dbReference type="ARBA" id="ARBA00023288"/>
    </source>
</evidence>
<evidence type="ECO:0000256" key="6">
    <source>
        <dbReference type="ARBA" id="ARBA00023157"/>
    </source>
</evidence>